<dbReference type="RefSeq" id="WP_022347503.1">
    <property type="nucleotide sequence ID" value="NZ_JGCY01000285.1"/>
</dbReference>
<keyword evidence="4 6" id="KW-0560">Oxidoreductase</keyword>
<comment type="similarity">
    <text evidence="6">Belongs to the protoporphyrinogen/coproporphyrinogen oxidase family. Coproporphyrinogen III oxidase subfamily.</text>
</comment>
<dbReference type="EC" id="1.3.3.15" evidence="6"/>
<dbReference type="PANTHER" id="PTHR42923">
    <property type="entry name" value="PROTOPORPHYRINOGEN OXIDASE"/>
    <property type="match status" value="1"/>
</dbReference>
<dbReference type="GO" id="GO:0006783">
    <property type="term" value="P:heme biosynthetic process"/>
    <property type="evidence" value="ECO:0007669"/>
    <property type="project" value="UniProtKB-UniRule"/>
</dbReference>
<feature type="domain" description="Amine oxidase" evidence="7">
    <location>
        <begin position="21"/>
        <end position="441"/>
    </location>
</feature>
<dbReference type="InterPro" id="IPR004572">
    <property type="entry name" value="Protoporphyrinogen_oxidase"/>
</dbReference>
<protein>
    <recommendedName>
        <fullName evidence="6">Coproporphyrinogen III oxidase</fullName>
        <ecNumber evidence="6">1.3.3.15</ecNumber>
    </recommendedName>
</protein>
<evidence type="ECO:0000256" key="5">
    <source>
        <dbReference type="ARBA" id="ARBA00023133"/>
    </source>
</evidence>
<keyword evidence="2 6" id="KW-0285">Flavoprotein</keyword>
<dbReference type="InterPro" id="IPR002937">
    <property type="entry name" value="Amino_oxidase"/>
</dbReference>
<evidence type="ECO:0000256" key="4">
    <source>
        <dbReference type="ARBA" id="ARBA00023002"/>
    </source>
</evidence>
<dbReference type="Proteomes" id="UP000020529">
    <property type="component" value="Unassembled WGS sequence"/>
</dbReference>
<sequence>MNQTVTENHRLRDTIIIGAGLTGLTTAYCLTRKGCDIEVIEQSPCVGGQIRTYHENGFTFESGPNTGVISHPEVAELLAELSPTCRLETASEASRQRLIWKGDRFHSLPSGLFSAITTPLFSTKDKFNILGEPFRSKGNNPDETIGELVQRRLGISYLHYAVDPFISGVYAGDPMRLVTRHALPKLYQLEQTYGSFIIGGIAKSFSHRSERDRLATRKVFSTYEGLSNLTKALEQAIGIKRFSLGATSTSLMPCEQGWVVSFTDSCGIVNRIHCRKVITTAPAFALPSLLPFVPDKQMNRISNLTYAPVMQVSVGLRNTYGKEFHAFGGLVPSCEQKPVLGILFPSACFDNRSPEGGALYSYFLGGTRHPELLEKSDDEIIRLITTGLNEMLDYPAGIVPDLIRIFRHKKAIPQYESSSTDRFAAINELQKQYPGLVVAGNLKGGIGMADRIKQAVEIARER</sequence>
<evidence type="ECO:0000313" key="9">
    <source>
        <dbReference type="Proteomes" id="UP000020529"/>
    </source>
</evidence>
<comment type="cofactor">
    <cofactor evidence="1 6">
        <name>FAD</name>
        <dbReference type="ChEBI" id="CHEBI:57692"/>
    </cofactor>
</comment>
<evidence type="ECO:0000259" key="7">
    <source>
        <dbReference type="Pfam" id="PF01593"/>
    </source>
</evidence>
<comment type="pathway">
    <text evidence="6">Porphyrin-containing compound metabolism; protoheme biosynthesis.</text>
</comment>
<gene>
    <name evidence="8" type="primary">hemG</name>
    <name evidence="8" type="ORF">M124_1658</name>
</gene>
<accession>A0A015TUX3</accession>
<name>A0A015TUX3_BACFG</name>
<dbReference type="GO" id="GO:0004729">
    <property type="term" value="F:oxygen-dependent protoporphyrinogen oxidase activity"/>
    <property type="evidence" value="ECO:0007669"/>
    <property type="project" value="UniProtKB-UniRule"/>
</dbReference>
<keyword evidence="3 6" id="KW-0274">FAD</keyword>
<dbReference type="PANTHER" id="PTHR42923:SF3">
    <property type="entry name" value="PROTOPORPHYRINOGEN OXIDASE"/>
    <property type="match status" value="1"/>
</dbReference>
<dbReference type="Gene3D" id="3.90.660.20">
    <property type="entry name" value="Protoporphyrinogen oxidase, mitochondrial, domain 2"/>
    <property type="match status" value="1"/>
</dbReference>
<comment type="subcellular location">
    <subcellularLocation>
        <location evidence="6">Cytoplasm</location>
    </subcellularLocation>
</comment>
<reference evidence="8 9" key="1">
    <citation type="submission" date="2014-02" db="EMBL/GenBank/DDBJ databases">
        <authorList>
            <person name="Sears C."/>
            <person name="Carroll K."/>
            <person name="Sack B.R."/>
            <person name="Qadri F."/>
            <person name="Myers L.L."/>
            <person name="Chung G.-T."/>
            <person name="Escheverria P."/>
            <person name="Fraser C.M."/>
            <person name="Sadzewicz L."/>
            <person name="Shefchek K.A."/>
            <person name="Tallon L."/>
            <person name="Das S.P."/>
            <person name="Daugherty S."/>
            <person name="Mongodin E.F."/>
        </authorList>
    </citation>
    <scope>NUCLEOTIDE SEQUENCE [LARGE SCALE GENOMIC DNA]</scope>
    <source>
        <strain evidence="9">3988T(B)14</strain>
    </source>
</reference>
<dbReference type="SUPFAM" id="SSF54373">
    <property type="entry name" value="FAD-linked reductases, C-terminal domain"/>
    <property type="match status" value="1"/>
</dbReference>
<keyword evidence="6" id="KW-0963">Cytoplasm</keyword>
<dbReference type="Gene3D" id="3.50.50.60">
    <property type="entry name" value="FAD/NAD(P)-binding domain"/>
    <property type="match status" value="1"/>
</dbReference>
<comment type="caution">
    <text evidence="8">The sequence shown here is derived from an EMBL/GenBank/DDBJ whole genome shotgun (WGS) entry which is preliminary data.</text>
</comment>
<evidence type="ECO:0000256" key="3">
    <source>
        <dbReference type="ARBA" id="ARBA00022827"/>
    </source>
</evidence>
<dbReference type="Gene3D" id="1.10.3110.10">
    <property type="entry name" value="protoporphyrinogen ix oxidase, domain 3"/>
    <property type="match status" value="1"/>
</dbReference>
<proteinExistence type="inferred from homology"/>
<dbReference type="PATRIC" id="fig|1339315.3.peg.2423"/>
<dbReference type="Pfam" id="PF01593">
    <property type="entry name" value="Amino_oxidase"/>
    <property type="match status" value="1"/>
</dbReference>
<evidence type="ECO:0000256" key="1">
    <source>
        <dbReference type="ARBA" id="ARBA00001974"/>
    </source>
</evidence>
<dbReference type="EMBL" id="JGCY01000285">
    <property type="protein sequence ID" value="EXY74526.1"/>
    <property type="molecule type" value="Genomic_DNA"/>
</dbReference>
<comment type="function">
    <text evidence="6">Involved in coproporphyrin-dependent heme b biosynthesis. Catalyzes the oxidation of coproporphyrinogen III to coproporphyrin III.</text>
</comment>
<evidence type="ECO:0000256" key="2">
    <source>
        <dbReference type="ARBA" id="ARBA00022630"/>
    </source>
</evidence>
<comment type="catalytic activity">
    <reaction evidence="6">
        <text>coproporphyrinogen III + 3 O2 = coproporphyrin III + 3 H2O2</text>
        <dbReference type="Rhea" id="RHEA:43436"/>
        <dbReference type="ChEBI" id="CHEBI:15379"/>
        <dbReference type="ChEBI" id="CHEBI:16240"/>
        <dbReference type="ChEBI" id="CHEBI:57309"/>
        <dbReference type="ChEBI" id="CHEBI:131725"/>
        <dbReference type="EC" id="1.3.3.15"/>
    </reaction>
</comment>
<dbReference type="NCBIfam" id="TIGR00562">
    <property type="entry name" value="proto_IX_ox"/>
    <property type="match status" value="1"/>
</dbReference>
<dbReference type="UniPathway" id="UPA00252"/>
<dbReference type="InterPro" id="IPR050464">
    <property type="entry name" value="Zeta_carotene_desat/Oxidored"/>
</dbReference>
<keyword evidence="5 6" id="KW-0350">Heme biosynthesis</keyword>
<dbReference type="AlphaFoldDB" id="A0A015TUX3"/>
<dbReference type="InterPro" id="IPR036188">
    <property type="entry name" value="FAD/NAD-bd_sf"/>
</dbReference>
<evidence type="ECO:0000256" key="6">
    <source>
        <dbReference type="RuleBase" id="RU364052"/>
    </source>
</evidence>
<organism evidence="8 9">
    <name type="scientific">Bacteroides fragilis str. 3988T(B)14</name>
    <dbReference type="NCBI Taxonomy" id="1339315"/>
    <lineage>
        <taxon>Bacteria</taxon>
        <taxon>Pseudomonadati</taxon>
        <taxon>Bacteroidota</taxon>
        <taxon>Bacteroidia</taxon>
        <taxon>Bacteroidales</taxon>
        <taxon>Bacteroidaceae</taxon>
        <taxon>Bacteroides</taxon>
    </lineage>
</organism>
<dbReference type="SUPFAM" id="SSF51905">
    <property type="entry name" value="FAD/NAD(P)-binding domain"/>
    <property type="match status" value="1"/>
</dbReference>
<evidence type="ECO:0000313" key="8">
    <source>
        <dbReference type="EMBL" id="EXY74526.1"/>
    </source>
</evidence>
<dbReference type="GO" id="GO:0005737">
    <property type="term" value="C:cytoplasm"/>
    <property type="evidence" value="ECO:0007669"/>
    <property type="project" value="UniProtKB-SubCell"/>
</dbReference>